<geneLocation type="plasmid" evidence="6 7">
    <name>p1</name>
</geneLocation>
<evidence type="ECO:0000313" key="6">
    <source>
        <dbReference type="EMBL" id="QWK92384.1"/>
    </source>
</evidence>
<dbReference type="GO" id="GO:0004030">
    <property type="term" value="F:aldehyde dehydrogenase [NAD(P)+] activity"/>
    <property type="evidence" value="ECO:0007669"/>
    <property type="project" value="UniProtKB-ARBA"/>
</dbReference>
<gene>
    <name evidence="6" type="ORF">KM031_16915</name>
</gene>
<dbReference type="PROSITE" id="PS00070">
    <property type="entry name" value="ALDEHYDE_DEHYDR_CYS"/>
    <property type="match status" value="1"/>
</dbReference>
<dbReference type="InterPro" id="IPR029510">
    <property type="entry name" value="Ald_DH_CS_GLU"/>
</dbReference>
<keyword evidence="7" id="KW-1185">Reference proteome</keyword>
<reference evidence="6" key="1">
    <citation type="submission" date="2021-06" db="EMBL/GenBank/DDBJ databases">
        <authorList>
            <person name="Lee C.-S."/>
            <person name="Jin L."/>
        </authorList>
    </citation>
    <scope>NUCLEOTIDE SEQUENCE</scope>
    <source>
        <strain evidence="6">Con5</strain>
        <plasmid evidence="6">p1</plasmid>
    </source>
</reference>
<dbReference type="KEGG" id="gfu:KM031_16915"/>
<keyword evidence="6" id="KW-0614">Plasmid</keyword>
<dbReference type="PROSITE" id="PS00687">
    <property type="entry name" value="ALDEHYDE_DEHYDR_GLU"/>
    <property type="match status" value="1"/>
</dbReference>
<evidence type="ECO:0000256" key="3">
    <source>
        <dbReference type="PROSITE-ProRule" id="PRU10007"/>
    </source>
</evidence>
<accession>A0A975P9Z0</accession>
<dbReference type="EMBL" id="CP076362">
    <property type="protein sequence ID" value="QWK92384.1"/>
    <property type="molecule type" value="Genomic_DNA"/>
</dbReference>
<evidence type="ECO:0000256" key="1">
    <source>
        <dbReference type="ARBA" id="ARBA00009986"/>
    </source>
</evidence>
<dbReference type="Gene3D" id="3.40.605.10">
    <property type="entry name" value="Aldehyde Dehydrogenase, Chain A, domain 1"/>
    <property type="match status" value="1"/>
</dbReference>
<organism evidence="6 7">
    <name type="scientific">Gemmobacter fulvus</name>
    <dbReference type="NCBI Taxonomy" id="2840474"/>
    <lineage>
        <taxon>Bacteria</taxon>
        <taxon>Pseudomonadati</taxon>
        <taxon>Pseudomonadota</taxon>
        <taxon>Alphaproteobacteria</taxon>
        <taxon>Rhodobacterales</taxon>
        <taxon>Paracoccaceae</taxon>
        <taxon>Gemmobacter</taxon>
    </lineage>
</organism>
<sequence length="496" mass="51552">MARPTQSDITALATRPIPEARLLINGQWVAGQDTPTPVLSPIDGSTLTHLASASAEDVTRATASARAAFDDGRWSGLAPAARKAVLHRLADLIDAHALDLAVLGVRDNGTEISMALKAEPGSAAATFRYYAEALDKVYGEIAPTADTVLGLIHRAPVGVVAAIVPWNFPLMIGAWKIAPALAMGNSVVLKPAETASLSLLRLAELALEAGVPPGVFNVVTGPGRVTGEALALSHDVDVLVFTGSGATGRRLLQYSAQSNLKRVYLELGGKSPNIIFADAPDLALAAKTAATAIFRNAGQVCVAGSRLLVEASIHDEVVAEVARAAKAMTLGNPLDLATQIGAINSPAQLQGNLGFIAEAIRDGGTIVTGGAQTRQDSGGWYMQPTIVTGVAPHHRLFRQEVFGPVLAVTPFTTEAEALHLANATEFGLAAGVWTGALSRAHRMVHGLRAGVVHVNTYGGADGTVPLGGVKQSGNGHDKSLHALDKYTDLKTAWIQL</sequence>
<comment type="similarity">
    <text evidence="1 4">Belongs to the aldehyde dehydrogenase family.</text>
</comment>
<dbReference type="InterPro" id="IPR016160">
    <property type="entry name" value="Ald_DH_CS_CYS"/>
</dbReference>
<feature type="active site" evidence="3">
    <location>
        <position position="266"/>
    </location>
</feature>
<name>A0A975P9Z0_9RHOB</name>
<proteinExistence type="inferred from homology"/>
<dbReference type="SUPFAM" id="SSF53720">
    <property type="entry name" value="ALDH-like"/>
    <property type="match status" value="1"/>
</dbReference>
<feature type="domain" description="Aldehyde dehydrogenase" evidence="5">
    <location>
        <begin position="28"/>
        <end position="491"/>
    </location>
</feature>
<dbReference type="FunFam" id="3.40.605.10:FF:000001">
    <property type="entry name" value="Aldehyde dehydrogenase 1"/>
    <property type="match status" value="1"/>
</dbReference>
<dbReference type="InterPro" id="IPR016162">
    <property type="entry name" value="Ald_DH_N"/>
</dbReference>
<dbReference type="AlphaFoldDB" id="A0A975P9Z0"/>
<evidence type="ECO:0000256" key="2">
    <source>
        <dbReference type="ARBA" id="ARBA00023002"/>
    </source>
</evidence>
<evidence type="ECO:0000313" key="7">
    <source>
        <dbReference type="Proteomes" id="UP000679352"/>
    </source>
</evidence>
<dbReference type="InterPro" id="IPR015590">
    <property type="entry name" value="Aldehyde_DH_dom"/>
</dbReference>
<dbReference type="Gene3D" id="3.40.309.10">
    <property type="entry name" value="Aldehyde Dehydrogenase, Chain A, domain 2"/>
    <property type="match status" value="1"/>
</dbReference>
<evidence type="ECO:0000256" key="4">
    <source>
        <dbReference type="RuleBase" id="RU003345"/>
    </source>
</evidence>
<dbReference type="InterPro" id="IPR016161">
    <property type="entry name" value="Ald_DH/histidinol_DH"/>
</dbReference>
<dbReference type="PANTHER" id="PTHR11699">
    <property type="entry name" value="ALDEHYDE DEHYDROGENASE-RELATED"/>
    <property type="match status" value="1"/>
</dbReference>
<dbReference type="FunFam" id="3.40.309.10:FF:000012">
    <property type="entry name" value="Betaine aldehyde dehydrogenase"/>
    <property type="match status" value="1"/>
</dbReference>
<dbReference type="RefSeq" id="WP_215505328.1">
    <property type="nucleotide sequence ID" value="NZ_CP076362.1"/>
</dbReference>
<dbReference type="Pfam" id="PF00171">
    <property type="entry name" value="Aldedh"/>
    <property type="match status" value="1"/>
</dbReference>
<evidence type="ECO:0000259" key="5">
    <source>
        <dbReference type="Pfam" id="PF00171"/>
    </source>
</evidence>
<dbReference type="Proteomes" id="UP000679352">
    <property type="component" value="Plasmid p1"/>
</dbReference>
<protein>
    <submittedName>
        <fullName evidence="6">Aldehyde dehydrogenase family protein</fullName>
    </submittedName>
</protein>
<keyword evidence="2 4" id="KW-0560">Oxidoreductase</keyword>
<dbReference type="InterPro" id="IPR016163">
    <property type="entry name" value="Ald_DH_C"/>
</dbReference>